<evidence type="ECO:0000313" key="3">
    <source>
        <dbReference type="Proteomes" id="UP000065734"/>
    </source>
</evidence>
<dbReference type="SUPFAM" id="SSF53335">
    <property type="entry name" value="S-adenosyl-L-methionine-dependent methyltransferases"/>
    <property type="match status" value="1"/>
</dbReference>
<accession>A0A0P0J120</accession>
<name>A0A0P0J120_BLAVI</name>
<keyword evidence="3" id="KW-1185">Reference proteome</keyword>
<dbReference type="AlphaFoldDB" id="A0A0P0J120"/>
<keyword evidence="2" id="KW-0830">Ubiquinone</keyword>
<proteinExistence type="predicted"/>
<gene>
    <name evidence="2" type="primary">ubiE_3</name>
    <name evidence="2" type="ORF">BVIRIDIS_15140</name>
</gene>
<dbReference type="PANTHER" id="PTHR43861:SF1">
    <property type="entry name" value="TRANS-ACONITATE 2-METHYLTRANSFERASE"/>
    <property type="match status" value="1"/>
</dbReference>
<evidence type="ECO:0000313" key="2">
    <source>
        <dbReference type="EMBL" id="CUU42502.1"/>
    </source>
</evidence>
<dbReference type="EC" id="2.1.1.163" evidence="2"/>
<dbReference type="RefSeq" id="WP_055037544.1">
    <property type="nucleotide sequence ID" value="NZ_AP014854.2"/>
</dbReference>
<dbReference type="PATRIC" id="fig|1079.6.peg.2146"/>
<dbReference type="Proteomes" id="UP000065734">
    <property type="component" value="Chromosome I"/>
</dbReference>
<dbReference type="GO" id="GO:0043770">
    <property type="term" value="F:demethylmenaquinone methyltransferase activity"/>
    <property type="evidence" value="ECO:0007669"/>
    <property type="project" value="UniProtKB-EC"/>
</dbReference>
<feature type="domain" description="Methyltransferase type 11" evidence="1">
    <location>
        <begin position="53"/>
        <end position="147"/>
    </location>
</feature>
<reference evidence="3" key="1">
    <citation type="journal article" date="2016" name="Genome Announc.">
        <title>Revised genome sequence of the purple photosynthetic bacterium Blastochloris viridis.</title>
        <authorList>
            <person name="Liu L.N."/>
            <person name="Faulkner M."/>
            <person name="Liu X."/>
            <person name="Huang F."/>
            <person name="Darby A.C."/>
            <person name="Hall N."/>
        </authorList>
    </citation>
    <scope>NUCLEOTIDE SEQUENCE [LARGE SCALE GENOMIC DNA]</scope>
    <source>
        <strain evidence="3">ATCC 19567 / DSM 133 / F</strain>
    </source>
</reference>
<keyword evidence="2" id="KW-0808">Transferase</keyword>
<sequence>MQNQAASAPQPVVSLALDSPDLALAYERTSDPQFKHGQILVKALNIGPGEQVLDLGAGTGRLGAYVAELVGPAGQVIAIDPLPLRVDIAQAKAKPNLEARVGRAEDLSQFASDEFDVVYLNSVFHWIADKPRALREIFRVLKPGGRLGLNSADPHRLHQFRRHVAEIFNEQGIDAPANATIPVDQQELQALLSAAGFVHVETRHHTLVDFHPDVDSLIAWSRSSSFGNSLASLSNIQQTQLRDVLAQRLEPFRTPDGLRLERYLIFATARRPAVAGASG</sequence>
<dbReference type="GO" id="GO:0032259">
    <property type="term" value="P:methylation"/>
    <property type="evidence" value="ECO:0007669"/>
    <property type="project" value="UniProtKB-KW"/>
</dbReference>
<dbReference type="EMBL" id="LN907867">
    <property type="protein sequence ID" value="CUU42502.1"/>
    <property type="molecule type" value="Genomic_DNA"/>
</dbReference>
<keyword evidence="2" id="KW-0489">Methyltransferase</keyword>
<dbReference type="InterPro" id="IPR029063">
    <property type="entry name" value="SAM-dependent_MTases_sf"/>
</dbReference>
<dbReference type="CDD" id="cd02440">
    <property type="entry name" value="AdoMet_MTases"/>
    <property type="match status" value="1"/>
</dbReference>
<dbReference type="GO" id="GO:0008757">
    <property type="term" value="F:S-adenosylmethionine-dependent methyltransferase activity"/>
    <property type="evidence" value="ECO:0007669"/>
    <property type="project" value="InterPro"/>
</dbReference>
<dbReference type="Pfam" id="PF08241">
    <property type="entry name" value="Methyltransf_11"/>
    <property type="match status" value="1"/>
</dbReference>
<dbReference type="InterPro" id="IPR013216">
    <property type="entry name" value="Methyltransf_11"/>
</dbReference>
<protein>
    <submittedName>
        <fullName evidence="2">Ubiquinone/menaquinone biosynthesis methyltransferase ubiE</fullName>
        <ecNumber evidence="2">2.1.1.163</ecNumber>
    </submittedName>
</protein>
<dbReference type="PANTHER" id="PTHR43861">
    <property type="entry name" value="TRANS-ACONITATE 2-METHYLTRANSFERASE-RELATED"/>
    <property type="match status" value="1"/>
</dbReference>
<dbReference type="OrthoDB" id="9765084at2"/>
<dbReference type="KEGG" id="bvr:BVIR_2069"/>
<organism evidence="2 3">
    <name type="scientific">Blastochloris viridis</name>
    <name type="common">Rhodopseudomonas viridis</name>
    <dbReference type="NCBI Taxonomy" id="1079"/>
    <lineage>
        <taxon>Bacteria</taxon>
        <taxon>Pseudomonadati</taxon>
        <taxon>Pseudomonadota</taxon>
        <taxon>Alphaproteobacteria</taxon>
        <taxon>Hyphomicrobiales</taxon>
        <taxon>Blastochloridaceae</taxon>
        <taxon>Blastochloris</taxon>
    </lineage>
</organism>
<dbReference type="Gene3D" id="3.40.50.150">
    <property type="entry name" value="Vaccinia Virus protein VP39"/>
    <property type="match status" value="1"/>
</dbReference>
<evidence type="ECO:0000259" key="1">
    <source>
        <dbReference type="Pfam" id="PF08241"/>
    </source>
</evidence>